<proteinExistence type="predicted"/>
<dbReference type="InterPro" id="IPR029063">
    <property type="entry name" value="SAM-dependent_MTases_sf"/>
</dbReference>
<name>A0A521F7I8_9BACT</name>
<evidence type="ECO:0000313" key="2">
    <source>
        <dbReference type="Proteomes" id="UP000317593"/>
    </source>
</evidence>
<organism evidence="1 2">
    <name type="scientific">Fodinibius sediminis</name>
    <dbReference type="NCBI Taxonomy" id="1214077"/>
    <lineage>
        <taxon>Bacteria</taxon>
        <taxon>Pseudomonadati</taxon>
        <taxon>Balneolota</taxon>
        <taxon>Balneolia</taxon>
        <taxon>Balneolales</taxon>
        <taxon>Balneolaceae</taxon>
        <taxon>Fodinibius</taxon>
    </lineage>
</organism>
<accession>A0A521F7I8</accession>
<gene>
    <name evidence="1" type="ORF">SAMN06265218_12412</name>
</gene>
<evidence type="ECO:0008006" key="3">
    <source>
        <dbReference type="Google" id="ProtNLM"/>
    </source>
</evidence>
<sequence>MNEQAKKLNKAFVDQERASFPLYGGEALPLPDHEFHKMISVNTIYFWEYPLTIFEECPRLLAYAKYGFCLHGWDDVEQPVIQASFQIADTQTETEAIERKDGSTVERTFTTITLKA</sequence>
<keyword evidence="2" id="KW-1185">Reference proteome</keyword>
<dbReference type="Proteomes" id="UP000317593">
    <property type="component" value="Unassembled WGS sequence"/>
</dbReference>
<dbReference type="EMBL" id="FXTH01000024">
    <property type="protein sequence ID" value="SMO91571.1"/>
    <property type="molecule type" value="Genomic_DNA"/>
</dbReference>
<protein>
    <recommendedName>
        <fullName evidence="3">Methyltransferase domain-containing protein</fullName>
    </recommendedName>
</protein>
<dbReference type="AlphaFoldDB" id="A0A521F7I8"/>
<reference evidence="1 2" key="1">
    <citation type="submission" date="2017-05" db="EMBL/GenBank/DDBJ databases">
        <authorList>
            <person name="Varghese N."/>
            <person name="Submissions S."/>
        </authorList>
    </citation>
    <scope>NUCLEOTIDE SEQUENCE [LARGE SCALE GENOMIC DNA]</scope>
    <source>
        <strain evidence="1 2">DSM 21194</strain>
    </source>
</reference>
<dbReference type="SUPFAM" id="SSF53335">
    <property type="entry name" value="S-adenosyl-L-methionine-dependent methyltransferases"/>
    <property type="match status" value="1"/>
</dbReference>
<evidence type="ECO:0000313" key="1">
    <source>
        <dbReference type="EMBL" id="SMO91571.1"/>
    </source>
</evidence>